<dbReference type="Gene3D" id="3.90.220.20">
    <property type="entry name" value="DNA methylase specificity domains"/>
    <property type="match status" value="2"/>
</dbReference>
<dbReference type="EMBL" id="ANIN01000001">
    <property type="protein sequence ID" value="ELA08799.1"/>
    <property type="molecule type" value="Genomic_DNA"/>
</dbReference>
<evidence type="ECO:0000256" key="1">
    <source>
        <dbReference type="ARBA" id="ARBA00010923"/>
    </source>
</evidence>
<dbReference type="CDD" id="cd17291">
    <property type="entry name" value="RMtype1_S_MgeORF438P-TRD-CR_like"/>
    <property type="match status" value="1"/>
</dbReference>
<comment type="similarity">
    <text evidence="1">Belongs to the type-I restriction system S methylase family.</text>
</comment>
<protein>
    <submittedName>
        <fullName evidence="5">Type I restriction-modification enzyme S subunit</fullName>
    </submittedName>
</protein>
<dbReference type="PANTHER" id="PTHR43140">
    <property type="entry name" value="TYPE-1 RESTRICTION ENZYME ECOKI SPECIFICITY PROTEIN"/>
    <property type="match status" value="1"/>
</dbReference>
<sequence length="396" mass="45508">MIGFIERLLNGREVAWKSLGDIIHSIKTGLNPRNFFQLNTNDADNYYITIRELQNHEIVFTDKTDKINDEALKLCNNRSNLEKGDVLFSGTGTIGTVALVKETPKNWNIKEGVYAIKPIQSEIIPSFLLYLFETDFIRNDFLSKSAGGTVKSVPMKEMAKIKIPIPPLDVQNEIVRILDKFTALNSELIKELDLRKKQYDYYRDKLLTFGDEVAWKTLDEIFAIFAGGDVPKNAFSKIQTNEFNIPILSNGIGEKSLYGWTNIAKINQPSLTISARGTIGWTSYQENPFFPIVRLLVLTPKIELNIKFAYHFMKLIENDYKIPKSGIPQLTKPMIKDLKFPIPLISEQKRIADILDKFETLTNSITEGLPKEIQLRTKQYEYYREQLLTFDKSFDK</sequence>
<dbReference type="GO" id="GO:0009307">
    <property type="term" value="P:DNA restriction-modification system"/>
    <property type="evidence" value="ECO:0007669"/>
    <property type="project" value="UniProtKB-KW"/>
</dbReference>
<dbReference type="Pfam" id="PF01420">
    <property type="entry name" value="Methylase_S"/>
    <property type="match status" value="2"/>
</dbReference>
<dbReference type="InterPro" id="IPR000055">
    <property type="entry name" value="Restrct_endonuc_typeI_TRD"/>
</dbReference>
<dbReference type="PATRIC" id="fig|1230338.3.peg.51"/>
<dbReference type="RefSeq" id="WP_009501175.1">
    <property type="nucleotide sequence ID" value="NZ_ANIN01000001.1"/>
</dbReference>
<evidence type="ECO:0000259" key="4">
    <source>
        <dbReference type="Pfam" id="PF01420"/>
    </source>
</evidence>
<evidence type="ECO:0000256" key="3">
    <source>
        <dbReference type="ARBA" id="ARBA00023125"/>
    </source>
</evidence>
<keyword evidence="6" id="KW-1185">Reference proteome</keyword>
<comment type="caution">
    <text evidence="5">The sequence shown here is derived from an EMBL/GenBank/DDBJ whole genome shotgun (WGS) entry which is preliminary data.</text>
</comment>
<dbReference type="GO" id="GO:0003677">
    <property type="term" value="F:DNA binding"/>
    <property type="evidence" value="ECO:0007669"/>
    <property type="project" value="UniProtKB-KW"/>
</dbReference>
<evidence type="ECO:0000313" key="5">
    <source>
        <dbReference type="EMBL" id="ELA08799.1"/>
    </source>
</evidence>
<feature type="domain" description="Type I restriction modification DNA specificity" evidence="4">
    <location>
        <begin position="215"/>
        <end position="374"/>
    </location>
</feature>
<dbReference type="AlphaFoldDB" id="L2F6U3"/>
<organism evidence="5 6">
    <name type="scientific">Moraxella macacae 0408225</name>
    <dbReference type="NCBI Taxonomy" id="1230338"/>
    <lineage>
        <taxon>Bacteria</taxon>
        <taxon>Pseudomonadati</taxon>
        <taxon>Pseudomonadota</taxon>
        <taxon>Gammaproteobacteria</taxon>
        <taxon>Moraxellales</taxon>
        <taxon>Moraxellaceae</taxon>
        <taxon>Moraxella</taxon>
    </lineage>
</organism>
<gene>
    <name evidence="5" type="ORF">MOMA_00265</name>
</gene>
<dbReference type="SUPFAM" id="SSF116734">
    <property type="entry name" value="DNA methylase specificity domain"/>
    <property type="match status" value="2"/>
</dbReference>
<dbReference type="STRING" id="1230338.MOMA_00265"/>
<dbReference type="InterPro" id="IPR044946">
    <property type="entry name" value="Restrct_endonuc_typeI_TRD_sf"/>
</dbReference>
<evidence type="ECO:0000256" key="2">
    <source>
        <dbReference type="ARBA" id="ARBA00022747"/>
    </source>
</evidence>
<dbReference type="Proteomes" id="UP000023795">
    <property type="component" value="Unassembled WGS sequence"/>
</dbReference>
<keyword evidence="3" id="KW-0238">DNA-binding</keyword>
<dbReference type="InterPro" id="IPR051212">
    <property type="entry name" value="Type-I_RE_S_subunit"/>
</dbReference>
<accession>L2F6U3</accession>
<dbReference type="PANTHER" id="PTHR43140:SF1">
    <property type="entry name" value="TYPE I RESTRICTION ENZYME ECOKI SPECIFICITY SUBUNIT"/>
    <property type="match status" value="1"/>
</dbReference>
<dbReference type="REBASE" id="62227">
    <property type="entry name" value="S.Mma225ORF265P"/>
</dbReference>
<evidence type="ECO:0000313" key="6">
    <source>
        <dbReference type="Proteomes" id="UP000023795"/>
    </source>
</evidence>
<feature type="domain" description="Type I restriction modification DNA specificity" evidence="4">
    <location>
        <begin position="17"/>
        <end position="191"/>
    </location>
</feature>
<name>L2F6U3_9GAMM</name>
<proteinExistence type="inferred from homology"/>
<keyword evidence="2" id="KW-0680">Restriction system</keyword>
<dbReference type="eggNOG" id="COG0732">
    <property type="taxonomic scope" value="Bacteria"/>
</dbReference>
<reference evidence="5 6" key="1">
    <citation type="journal article" date="2013" name="Genome Announc.">
        <title>Genome Sequence of Moraxella macacae 0408225, a Novel Bacterial Species Isolated from a Cynomolgus Macaque with Epistaxis.</title>
        <authorList>
            <person name="Ladner J.T."/>
            <person name="Whitehouse C.A."/>
            <person name="Koroleva G.I."/>
            <person name="Palacios G.F."/>
        </authorList>
    </citation>
    <scope>NUCLEOTIDE SEQUENCE [LARGE SCALE GENOMIC DNA]</scope>
    <source>
        <strain evidence="5 6">0408225</strain>
    </source>
</reference>